<dbReference type="Proteomes" id="UP000296883">
    <property type="component" value="Chromosome"/>
</dbReference>
<dbReference type="GO" id="GO:0030313">
    <property type="term" value="C:cell envelope"/>
    <property type="evidence" value="ECO:0007669"/>
    <property type="project" value="UniProtKB-SubCell"/>
</dbReference>
<dbReference type="InterPro" id="IPR006128">
    <property type="entry name" value="Lipoprotein_PsaA-like"/>
</dbReference>
<dbReference type="PANTHER" id="PTHR42953:SF1">
    <property type="entry name" value="METAL-BINDING PROTEIN HI_0362-RELATED"/>
    <property type="match status" value="1"/>
</dbReference>
<keyword evidence="4" id="KW-0732">Signal</keyword>
<evidence type="ECO:0000313" key="6">
    <source>
        <dbReference type="EMBL" id="QCA29175.1"/>
    </source>
</evidence>
<dbReference type="RefSeq" id="WP_135254453.1">
    <property type="nucleotide sequence ID" value="NZ_CP038865.1"/>
</dbReference>
<reference evidence="7 9" key="1">
    <citation type="submission" date="2019-03" db="EMBL/GenBank/DDBJ databases">
        <title>Vagococcus sp. was isolated fron gut of Carduelis flavirostris.</title>
        <authorList>
            <person name="Ge Y."/>
        </authorList>
    </citation>
    <scope>NUCLEOTIDE SEQUENCE [LARGE SCALE GENOMIC DNA]</scope>
    <source>
        <strain evidence="7 9">CF-210</strain>
    </source>
</reference>
<dbReference type="InterPro" id="IPR050492">
    <property type="entry name" value="Bact_metal-bind_prot9"/>
</dbReference>
<dbReference type="AlphaFoldDB" id="A0AAJ5EEY1"/>
<proteinExistence type="inferred from homology"/>
<dbReference type="SUPFAM" id="SSF53807">
    <property type="entry name" value="Helical backbone' metal receptor"/>
    <property type="match status" value="1"/>
</dbReference>
<evidence type="ECO:0000256" key="4">
    <source>
        <dbReference type="ARBA" id="ARBA00022729"/>
    </source>
</evidence>
<sequence length="307" mass="34230">MKKILWAVSILGLLIFITGCGKKSDTTDDANKLKVVASYSIIADMAKQVGGDKVDVTSIVTRGTDPHSYEPTPQDTLSVEKADIVLSNGLNLETGKGWYQKLIENSRKEDVSYVVSKGVEPKFLTTKGEEGQEDPHAWLSLVNGQLYVENIAKYLGEIDPDNQTFYQENAKTYNQKLQKLYETGKEKFAQVPEKQRVLVTSEGAFKYFAEAFDCQAAFIWEINTDTQGTPEQIQRVASIIKEQQVPALFVETSVSPKTMEAVSRETKTPIVSQVFTDSLAKEGEEGDTYYDMMAWNIDHISKGLLGK</sequence>
<evidence type="ECO:0000256" key="2">
    <source>
        <dbReference type="ARBA" id="ARBA00022448"/>
    </source>
</evidence>
<keyword evidence="2 5" id="KW-0813">Transport</keyword>
<reference evidence="6 8" key="2">
    <citation type="journal article" date="2020" name="Int. J. Syst. Evol. Microbiol.">
        <title>Vagococcus xieshaowenii sp. nov., isolated from snow finch (Montifringilla taczanowskii) cloacal content.</title>
        <authorList>
            <person name="Ge Y."/>
            <person name="Yang J."/>
            <person name="Lai X.H."/>
            <person name="Zhang G."/>
            <person name="Jin D."/>
            <person name="Lu S."/>
            <person name="Wang B."/>
            <person name="Huang Y."/>
            <person name="Huang Y."/>
            <person name="Ren Z."/>
            <person name="Zhang X."/>
            <person name="Xu J."/>
        </authorList>
    </citation>
    <scope>NUCLEOTIDE SEQUENCE [LARGE SCALE GENOMIC DNA]</scope>
    <source>
        <strain evidence="6">Personal::cf-49</strain>
        <strain evidence="8">personal::cf-49</strain>
    </source>
</reference>
<evidence type="ECO:0000256" key="1">
    <source>
        <dbReference type="ARBA" id="ARBA00004196"/>
    </source>
</evidence>
<dbReference type="Pfam" id="PF01297">
    <property type="entry name" value="ZnuA"/>
    <property type="match status" value="1"/>
</dbReference>
<dbReference type="EMBL" id="SRHU01000023">
    <property type="protein sequence ID" value="TFZ40847.1"/>
    <property type="molecule type" value="Genomic_DNA"/>
</dbReference>
<dbReference type="InterPro" id="IPR006127">
    <property type="entry name" value="ZnuA-like"/>
</dbReference>
<evidence type="ECO:0000313" key="9">
    <source>
        <dbReference type="Proteomes" id="UP000297725"/>
    </source>
</evidence>
<dbReference type="EMBL" id="CP038865">
    <property type="protein sequence ID" value="QCA29175.1"/>
    <property type="molecule type" value="Genomic_DNA"/>
</dbReference>
<dbReference type="Proteomes" id="UP000297725">
    <property type="component" value="Unassembled WGS sequence"/>
</dbReference>
<dbReference type="GO" id="GO:0007155">
    <property type="term" value="P:cell adhesion"/>
    <property type="evidence" value="ECO:0007669"/>
    <property type="project" value="InterPro"/>
</dbReference>
<dbReference type="Gene3D" id="3.40.50.1980">
    <property type="entry name" value="Nitrogenase molybdenum iron protein domain"/>
    <property type="match status" value="2"/>
</dbReference>
<dbReference type="GO" id="GO:0030001">
    <property type="term" value="P:metal ion transport"/>
    <property type="evidence" value="ECO:0007669"/>
    <property type="project" value="InterPro"/>
</dbReference>
<dbReference type="PRINTS" id="PR00690">
    <property type="entry name" value="ADHESNFAMILY"/>
</dbReference>
<dbReference type="InterPro" id="IPR006129">
    <property type="entry name" value="AdhesinB"/>
</dbReference>
<dbReference type="CDD" id="cd01137">
    <property type="entry name" value="PsaA"/>
    <property type="match status" value="1"/>
</dbReference>
<evidence type="ECO:0000313" key="8">
    <source>
        <dbReference type="Proteomes" id="UP000296883"/>
    </source>
</evidence>
<evidence type="ECO:0000256" key="3">
    <source>
        <dbReference type="ARBA" id="ARBA00022723"/>
    </source>
</evidence>
<dbReference type="PRINTS" id="PR00691">
    <property type="entry name" value="ADHESINB"/>
</dbReference>
<dbReference type="PROSITE" id="PS51257">
    <property type="entry name" value="PROKAR_LIPOPROTEIN"/>
    <property type="match status" value="1"/>
</dbReference>
<protein>
    <submittedName>
        <fullName evidence="7">Metal ABC transporter substrate-binding protein</fullName>
    </submittedName>
</protein>
<keyword evidence="3" id="KW-0479">Metal-binding</keyword>
<name>A0AAJ5EEY1_9ENTE</name>
<comment type="similarity">
    <text evidence="5">Belongs to the bacterial solute-binding protein 9 family.</text>
</comment>
<comment type="subcellular location">
    <subcellularLocation>
        <location evidence="1">Cell envelope</location>
    </subcellularLocation>
</comment>
<accession>A0AAJ5EEY1</accession>
<keyword evidence="8" id="KW-1185">Reference proteome</keyword>
<evidence type="ECO:0000256" key="5">
    <source>
        <dbReference type="RuleBase" id="RU003512"/>
    </source>
</evidence>
<dbReference type="GO" id="GO:0046872">
    <property type="term" value="F:metal ion binding"/>
    <property type="evidence" value="ECO:0007669"/>
    <property type="project" value="UniProtKB-KW"/>
</dbReference>
<dbReference type="PANTHER" id="PTHR42953">
    <property type="entry name" value="HIGH-AFFINITY ZINC UPTAKE SYSTEM PROTEIN ZNUA-RELATED"/>
    <property type="match status" value="1"/>
</dbReference>
<organism evidence="7 9">
    <name type="scientific">Vagococcus xieshaowenii</name>
    <dbReference type="NCBI Taxonomy" id="2562451"/>
    <lineage>
        <taxon>Bacteria</taxon>
        <taxon>Bacillati</taxon>
        <taxon>Bacillota</taxon>
        <taxon>Bacilli</taxon>
        <taxon>Lactobacillales</taxon>
        <taxon>Enterococcaceae</taxon>
        <taxon>Vagococcus</taxon>
    </lineage>
</organism>
<gene>
    <name evidence="7" type="ORF">E4031_05545</name>
    <name evidence="6" type="ORF">E4Z98_07545</name>
</gene>
<evidence type="ECO:0000313" key="7">
    <source>
        <dbReference type="EMBL" id="TFZ40847.1"/>
    </source>
</evidence>